<evidence type="ECO:0000313" key="2">
    <source>
        <dbReference type="EMBL" id="SUN46819.1"/>
    </source>
</evidence>
<accession>A0A380JRE5</accession>
<dbReference type="RefSeq" id="WP_115251048.1">
    <property type="nucleotide sequence ID" value="NZ_UHFF01000002.1"/>
</dbReference>
<proteinExistence type="predicted"/>
<sequence>MSNKYIEYSQIDYLNFIKLDNLFISQLDSKYSVEYYKLPSLISGEVLRRCGYFSTMPNQLSKVDTINISDLESLGNSKMLDKITYNSSEDYFLTPAACLHFYPLLEQKGNKDCIYTSLVDVFRYENGNFISGTRQWEFTVREFLAIGSVEFVEEFLVDLKSKLLAVALQFDPTATIQNACDNFYPTEINKVKQKFQKYNNLKFELVVHIAGKEVSIASFNYHKNHFSKEFNFDLNNTIVTGCVGLGIDRWLSLVTESGKEL</sequence>
<dbReference type="Gene3D" id="3.30.930.10">
    <property type="entry name" value="Bira Bifunctional Protein, Domain 2"/>
    <property type="match status" value="1"/>
</dbReference>
<dbReference type="GO" id="GO:0005524">
    <property type="term" value="F:ATP binding"/>
    <property type="evidence" value="ECO:0007669"/>
    <property type="project" value="InterPro"/>
</dbReference>
<organism evidence="2 3">
    <name type="scientific">Streptococcus equi subsp. equi</name>
    <dbReference type="NCBI Taxonomy" id="148942"/>
    <lineage>
        <taxon>Bacteria</taxon>
        <taxon>Bacillati</taxon>
        <taxon>Bacillota</taxon>
        <taxon>Bacilli</taxon>
        <taxon>Lactobacillales</taxon>
        <taxon>Streptococcaceae</taxon>
        <taxon>Streptococcus</taxon>
    </lineage>
</organism>
<gene>
    <name evidence="2" type="ORF">NCTC12092_01203</name>
</gene>
<keyword evidence="2" id="KW-0030">Aminoacyl-tRNA synthetase</keyword>
<dbReference type="InterPro" id="IPR002314">
    <property type="entry name" value="aa-tRNA-synt_IIb"/>
</dbReference>
<feature type="domain" description="Aminoacyl-tRNA synthetase class II (G/ P/ S/T)" evidence="1">
    <location>
        <begin position="88"/>
        <end position="257"/>
    </location>
</feature>
<dbReference type="AlphaFoldDB" id="A0A380JRE5"/>
<keyword evidence="2" id="KW-0436">Ligase</keyword>
<dbReference type="EC" id="6.2.1.-" evidence="2"/>
<protein>
    <submittedName>
        <fullName evidence="2">tRNA synthetase</fullName>
        <ecNumber evidence="2">6.2.1.-</ecNumber>
    </submittedName>
</protein>
<dbReference type="GO" id="GO:0016740">
    <property type="term" value="F:transferase activity"/>
    <property type="evidence" value="ECO:0007669"/>
    <property type="project" value="UniProtKB-ARBA"/>
</dbReference>
<evidence type="ECO:0000313" key="3">
    <source>
        <dbReference type="Proteomes" id="UP000254461"/>
    </source>
</evidence>
<name>A0A380JRE5_9STRE</name>
<evidence type="ECO:0000259" key="1">
    <source>
        <dbReference type="Pfam" id="PF00587"/>
    </source>
</evidence>
<reference evidence="2 3" key="1">
    <citation type="submission" date="2018-06" db="EMBL/GenBank/DDBJ databases">
        <authorList>
            <consortium name="Pathogen Informatics"/>
            <person name="Doyle S."/>
        </authorList>
    </citation>
    <scope>NUCLEOTIDE SEQUENCE [LARGE SCALE GENOMIC DNA]</scope>
    <source>
        <strain evidence="2 3">NCTC12092</strain>
    </source>
</reference>
<dbReference type="Pfam" id="PF00587">
    <property type="entry name" value="tRNA-synt_2b"/>
    <property type="match status" value="1"/>
</dbReference>
<dbReference type="Proteomes" id="UP000254461">
    <property type="component" value="Unassembled WGS sequence"/>
</dbReference>
<dbReference type="SUPFAM" id="SSF55681">
    <property type="entry name" value="Class II aaRS and biotin synthetases"/>
    <property type="match status" value="1"/>
</dbReference>
<dbReference type="GO" id="GO:0140096">
    <property type="term" value="F:catalytic activity, acting on a protein"/>
    <property type="evidence" value="ECO:0007669"/>
    <property type="project" value="UniProtKB-ARBA"/>
</dbReference>
<dbReference type="GO" id="GO:0006418">
    <property type="term" value="P:tRNA aminoacylation for protein translation"/>
    <property type="evidence" value="ECO:0007669"/>
    <property type="project" value="InterPro"/>
</dbReference>
<dbReference type="EMBL" id="UHFF01000002">
    <property type="protein sequence ID" value="SUN46819.1"/>
    <property type="molecule type" value="Genomic_DNA"/>
</dbReference>
<dbReference type="InterPro" id="IPR045864">
    <property type="entry name" value="aa-tRNA-synth_II/BPL/LPL"/>
</dbReference>
<dbReference type="GO" id="GO:0004812">
    <property type="term" value="F:aminoacyl-tRNA ligase activity"/>
    <property type="evidence" value="ECO:0007669"/>
    <property type="project" value="UniProtKB-KW"/>
</dbReference>